<proteinExistence type="predicted"/>
<gene>
    <name evidence="1" type="ORF">H4R20_002689</name>
</gene>
<name>A0A9W8LTQ8_9FUNG</name>
<dbReference type="AlphaFoldDB" id="A0A9W8LTQ8"/>
<evidence type="ECO:0000313" key="2">
    <source>
        <dbReference type="Proteomes" id="UP001140094"/>
    </source>
</evidence>
<keyword evidence="2" id="KW-1185">Reference proteome</keyword>
<evidence type="ECO:0000313" key="1">
    <source>
        <dbReference type="EMBL" id="KAJ2803956.1"/>
    </source>
</evidence>
<comment type="caution">
    <text evidence="1">The sequence shown here is derived from an EMBL/GenBank/DDBJ whole genome shotgun (WGS) entry which is preliminary data.</text>
</comment>
<protein>
    <submittedName>
        <fullName evidence="1">Uncharacterized protein</fullName>
    </submittedName>
</protein>
<accession>A0A9W8LTQ8</accession>
<dbReference type="Proteomes" id="UP001140094">
    <property type="component" value="Unassembled WGS sequence"/>
</dbReference>
<reference evidence="1" key="1">
    <citation type="submission" date="2022-07" db="EMBL/GenBank/DDBJ databases">
        <title>Phylogenomic reconstructions and comparative analyses of Kickxellomycotina fungi.</title>
        <authorList>
            <person name="Reynolds N.K."/>
            <person name="Stajich J.E."/>
            <person name="Barry K."/>
            <person name="Grigoriev I.V."/>
            <person name="Crous P."/>
            <person name="Smith M.E."/>
        </authorList>
    </citation>
    <scope>NUCLEOTIDE SEQUENCE</scope>
    <source>
        <strain evidence="1">NRRL 1565</strain>
    </source>
</reference>
<sequence>DFSYSEHTFDAPPLVLDQFPILGWVFSDDPVLDSCDHTCIINSYLCNVNQEYHAPALHPAHAALVDKKFHSVDKNLSNVFYWFSAVLRPLEAACLALGISDDDVLL</sequence>
<organism evidence="1 2">
    <name type="scientific">Coemansia guatemalensis</name>
    <dbReference type="NCBI Taxonomy" id="2761395"/>
    <lineage>
        <taxon>Eukaryota</taxon>
        <taxon>Fungi</taxon>
        <taxon>Fungi incertae sedis</taxon>
        <taxon>Zoopagomycota</taxon>
        <taxon>Kickxellomycotina</taxon>
        <taxon>Kickxellomycetes</taxon>
        <taxon>Kickxellales</taxon>
        <taxon>Kickxellaceae</taxon>
        <taxon>Coemansia</taxon>
    </lineage>
</organism>
<feature type="non-terminal residue" evidence="1">
    <location>
        <position position="1"/>
    </location>
</feature>
<dbReference type="EMBL" id="JANBUO010000460">
    <property type="protein sequence ID" value="KAJ2803956.1"/>
    <property type="molecule type" value="Genomic_DNA"/>
</dbReference>